<sequence>MNLQTIKQQWFGNIRNDVLAGMVVGLALIPEAIAFSIIAGVDPMVGLYASFCIAVVISFLGGRPGMISAATGAMALLMGSLVADHGFKYLLAATILTGVIQILIGVLKLGKYMRFVPRPVMVGFVNALAILIFMAQLPHFSGESWVMYAMVAGALAIIYLFPRITKAVPSPLIAIIVITVISIMTGSSVRSVGDMGELSQSLPIFFIPDIPLTFETLKVIFPYSFALALVGLLESLLTAQIVDDMTDTESDKNKEARGQGMANIVAGFFGGMAGCAMIGQSVINVKSGGRGRLSTFVAGVFLMILIVLLNDVLSMIPMAALVGVMFMVSIGTFDWSSLTKLHIMPKSDAAVMIITVVTVVITHDLSKGVLAGVILSALFFASKISKVNIESAFDEKSNQKTYVVNGQLFFASVTDFVGHFDFTEKVDQIVIDLTHSHLWDDSAVGAIDKVVMKYRQNNVDVEIIGLNEDSSKLVKKLAVHDKANGQIAAH</sequence>
<dbReference type="CDD" id="cd07042">
    <property type="entry name" value="STAS_SulP_like_sulfate_transporter"/>
    <property type="match status" value="1"/>
</dbReference>
<dbReference type="PANTHER" id="PTHR43310">
    <property type="entry name" value="SULFATE TRANSPORTER YBAR-RELATED"/>
    <property type="match status" value="1"/>
</dbReference>
<proteinExistence type="predicted"/>
<dbReference type="PROSITE" id="PS01130">
    <property type="entry name" value="SLC26A"/>
    <property type="match status" value="1"/>
</dbReference>
<comment type="caution">
    <text evidence="7">The sequence shown here is derived from an EMBL/GenBank/DDBJ whole genome shotgun (WGS) entry which is preliminary data.</text>
</comment>
<dbReference type="InterPro" id="IPR018045">
    <property type="entry name" value="S04_transporter_CS"/>
</dbReference>
<evidence type="ECO:0000256" key="5">
    <source>
        <dbReference type="SAM" id="Phobius"/>
    </source>
</evidence>
<keyword evidence="2 5" id="KW-0812">Transmembrane</keyword>
<dbReference type="EMBL" id="JAVDWA010000001">
    <property type="protein sequence ID" value="MDR7071089.1"/>
    <property type="molecule type" value="Genomic_DNA"/>
</dbReference>
<evidence type="ECO:0000259" key="6">
    <source>
        <dbReference type="PROSITE" id="PS50801"/>
    </source>
</evidence>
<feature type="transmembrane region" description="Helical" evidence="5">
    <location>
        <begin position="316"/>
        <end position="338"/>
    </location>
</feature>
<feature type="transmembrane region" description="Helical" evidence="5">
    <location>
        <begin position="173"/>
        <end position="193"/>
    </location>
</feature>
<protein>
    <submittedName>
        <fullName evidence="7">SulP family sulfate permease</fullName>
    </submittedName>
</protein>
<feature type="transmembrane region" description="Helical" evidence="5">
    <location>
        <begin position="220"/>
        <end position="239"/>
    </location>
</feature>
<reference evidence="7 8" key="1">
    <citation type="submission" date="2023-07" db="EMBL/GenBank/DDBJ databases">
        <title>Sorghum-associated microbial communities from plants grown in Nebraska, USA.</title>
        <authorList>
            <person name="Schachtman D."/>
        </authorList>
    </citation>
    <scope>NUCLEOTIDE SEQUENCE [LARGE SCALE GENOMIC DNA]</scope>
    <source>
        <strain evidence="7 8">BE211</strain>
    </source>
</reference>
<keyword evidence="4 5" id="KW-0472">Membrane</keyword>
<feature type="transmembrane region" description="Helical" evidence="5">
    <location>
        <begin position="350"/>
        <end position="381"/>
    </location>
</feature>
<evidence type="ECO:0000256" key="4">
    <source>
        <dbReference type="ARBA" id="ARBA00023136"/>
    </source>
</evidence>
<evidence type="ECO:0000256" key="1">
    <source>
        <dbReference type="ARBA" id="ARBA00004141"/>
    </source>
</evidence>
<feature type="transmembrane region" description="Helical" evidence="5">
    <location>
        <begin position="291"/>
        <end position="309"/>
    </location>
</feature>
<feature type="transmembrane region" description="Helical" evidence="5">
    <location>
        <begin position="145"/>
        <end position="161"/>
    </location>
</feature>
<evidence type="ECO:0000256" key="2">
    <source>
        <dbReference type="ARBA" id="ARBA00022692"/>
    </source>
</evidence>
<dbReference type="InterPro" id="IPR011547">
    <property type="entry name" value="SLC26A/SulP_dom"/>
</dbReference>
<evidence type="ECO:0000256" key="3">
    <source>
        <dbReference type="ARBA" id="ARBA00022989"/>
    </source>
</evidence>
<accession>A0ABU1TV50</accession>
<feature type="transmembrane region" description="Helical" evidence="5">
    <location>
        <begin position="119"/>
        <end position="139"/>
    </location>
</feature>
<dbReference type="Gene3D" id="3.30.750.24">
    <property type="entry name" value="STAS domain"/>
    <property type="match status" value="1"/>
</dbReference>
<dbReference type="Proteomes" id="UP001258181">
    <property type="component" value="Unassembled WGS sequence"/>
</dbReference>
<dbReference type="RefSeq" id="WP_310255444.1">
    <property type="nucleotide sequence ID" value="NZ_JAVDWA010000001.1"/>
</dbReference>
<dbReference type="InterPro" id="IPR036513">
    <property type="entry name" value="STAS_dom_sf"/>
</dbReference>
<dbReference type="PANTHER" id="PTHR43310:SF1">
    <property type="entry name" value="SULFATE TRANSPORTER YBAR-RELATED"/>
    <property type="match status" value="1"/>
</dbReference>
<comment type="subcellular location">
    <subcellularLocation>
        <location evidence="1">Membrane</location>
        <topology evidence="1">Multi-pass membrane protein</topology>
    </subcellularLocation>
</comment>
<keyword evidence="8" id="KW-1185">Reference proteome</keyword>
<gene>
    <name evidence="7" type="ORF">J2X07_000064</name>
</gene>
<dbReference type="Pfam" id="PF00916">
    <property type="entry name" value="Sulfate_transp"/>
    <property type="match status" value="2"/>
</dbReference>
<feature type="domain" description="STAS" evidence="6">
    <location>
        <begin position="389"/>
        <end position="490"/>
    </location>
</feature>
<dbReference type="PROSITE" id="PS50801">
    <property type="entry name" value="STAS"/>
    <property type="match status" value="1"/>
</dbReference>
<evidence type="ECO:0000313" key="7">
    <source>
        <dbReference type="EMBL" id="MDR7071089.1"/>
    </source>
</evidence>
<keyword evidence="3 5" id="KW-1133">Transmembrane helix</keyword>
<feature type="transmembrane region" description="Helical" evidence="5">
    <location>
        <begin position="260"/>
        <end position="279"/>
    </location>
</feature>
<name>A0ABU1TV50_9BACL</name>
<feature type="transmembrane region" description="Helical" evidence="5">
    <location>
        <begin position="18"/>
        <end position="39"/>
    </location>
</feature>
<feature type="transmembrane region" description="Helical" evidence="5">
    <location>
        <begin position="45"/>
        <end position="61"/>
    </location>
</feature>
<dbReference type="InterPro" id="IPR002645">
    <property type="entry name" value="STAS_dom"/>
</dbReference>
<dbReference type="Pfam" id="PF01740">
    <property type="entry name" value="STAS"/>
    <property type="match status" value="1"/>
</dbReference>
<organism evidence="7 8">
    <name type="scientific">Fictibacillus barbaricus</name>
    <dbReference type="NCBI Taxonomy" id="182136"/>
    <lineage>
        <taxon>Bacteria</taxon>
        <taxon>Bacillati</taxon>
        <taxon>Bacillota</taxon>
        <taxon>Bacilli</taxon>
        <taxon>Bacillales</taxon>
        <taxon>Fictibacillaceae</taxon>
        <taxon>Fictibacillus</taxon>
    </lineage>
</organism>
<dbReference type="InterPro" id="IPR052706">
    <property type="entry name" value="Membrane-Transporter-like"/>
</dbReference>
<evidence type="ECO:0000313" key="8">
    <source>
        <dbReference type="Proteomes" id="UP001258181"/>
    </source>
</evidence>
<feature type="transmembrane region" description="Helical" evidence="5">
    <location>
        <begin position="89"/>
        <end position="107"/>
    </location>
</feature>
<dbReference type="SUPFAM" id="SSF52091">
    <property type="entry name" value="SpoIIaa-like"/>
    <property type="match status" value="1"/>
</dbReference>